<evidence type="ECO:0000313" key="2">
    <source>
        <dbReference type="Proteomes" id="UP000036938"/>
    </source>
</evidence>
<dbReference type="InterPro" id="IPR005331">
    <property type="entry name" value="Sulfotransferase"/>
</dbReference>
<keyword evidence="2" id="KW-1185">Reference proteome</keyword>
<reference evidence="1 2" key="1">
    <citation type="journal article" date="2015" name="Int. J. Syst. Evol. Microbiol.">
        <title>Aestuariivita atlantica sp. nov., isolated from deep sea sediment of the Atlantic Ocean.</title>
        <authorList>
            <person name="Li G."/>
            <person name="Lai Q."/>
            <person name="Du Y."/>
            <person name="Liu X."/>
            <person name="Sun F."/>
            <person name="Shao Z."/>
        </authorList>
    </citation>
    <scope>NUCLEOTIDE SEQUENCE [LARGE SCALE GENOMIC DNA]</scope>
    <source>
        <strain evidence="1 2">22II-S11-z3</strain>
    </source>
</reference>
<evidence type="ECO:0008006" key="3">
    <source>
        <dbReference type="Google" id="ProtNLM"/>
    </source>
</evidence>
<dbReference type="GO" id="GO:0016020">
    <property type="term" value="C:membrane"/>
    <property type="evidence" value="ECO:0007669"/>
    <property type="project" value="InterPro"/>
</dbReference>
<dbReference type="GO" id="GO:0008146">
    <property type="term" value="F:sulfotransferase activity"/>
    <property type="evidence" value="ECO:0007669"/>
    <property type="project" value="InterPro"/>
</dbReference>
<dbReference type="RefSeq" id="WP_050529257.1">
    <property type="nucleotide sequence ID" value="NZ_AQQZ01000001.1"/>
</dbReference>
<dbReference type="InterPro" id="IPR027417">
    <property type="entry name" value="P-loop_NTPase"/>
</dbReference>
<dbReference type="STRING" id="1317121.ATO11_02725"/>
<dbReference type="Proteomes" id="UP000036938">
    <property type="component" value="Unassembled WGS sequence"/>
</dbReference>
<organism evidence="1 2">
    <name type="scientific">Pseudaestuariivita atlantica</name>
    <dbReference type="NCBI Taxonomy" id="1317121"/>
    <lineage>
        <taxon>Bacteria</taxon>
        <taxon>Pseudomonadati</taxon>
        <taxon>Pseudomonadota</taxon>
        <taxon>Alphaproteobacteria</taxon>
        <taxon>Rhodobacterales</taxon>
        <taxon>Paracoccaceae</taxon>
        <taxon>Pseudaestuariivita</taxon>
    </lineage>
</organism>
<gene>
    <name evidence="1" type="ORF">ATO11_02725</name>
</gene>
<comment type="caution">
    <text evidence="1">The sequence shown here is derived from an EMBL/GenBank/DDBJ whole genome shotgun (WGS) entry which is preliminary data.</text>
</comment>
<dbReference type="SUPFAM" id="SSF52540">
    <property type="entry name" value="P-loop containing nucleoside triphosphate hydrolases"/>
    <property type="match status" value="1"/>
</dbReference>
<name>A0A0L1JV11_9RHOB</name>
<accession>A0A0L1JV11</accession>
<dbReference type="OrthoDB" id="554104at2"/>
<proteinExistence type="predicted"/>
<evidence type="ECO:0000313" key="1">
    <source>
        <dbReference type="EMBL" id="KNG95522.1"/>
    </source>
</evidence>
<protein>
    <recommendedName>
        <fullName evidence="3">Sulfotransferase family protein</fullName>
    </recommendedName>
</protein>
<dbReference type="Pfam" id="PF03567">
    <property type="entry name" value="Sulfotransfer_2"/>
    <property type="match status" value="1"/>
</dbReference>
<dbReference type="EMBL" id="AQQZ01000001">
    <property type="protein sequence ID" value="KNG95522.1"/>
    <property type="molecule type" value="Genomic_DNA"/>
</dbReference>
<dbReference type="AlphaFoldDB" id="A0A0L1JV11"/>
<sequence length="220" mass="24984">MVITVDAFKIAYMALPKAGCTSVKAALAQIDPAVEIAPDEPNLIRAWHTAYPTTRFRPHRWDAVADHWRFCVVRDPVKRLMSGYLDRVVKRGELKNSRRLARGDFPHLTDDPDPDFFFQNLWDYAEASSVVKHHVAEAWLFLGPGPITDHYDRIYRTEEMPYLAEALAARSRLPVSIPKANSTGAKMTLDDLKPATRDALRSYLAAEYAYLKGFYDNPMG</sequence>